<comment type="caution">
    <text evidence="1">The sequence shown here is derived from an EMBL/GenBank/DDBJ whole genome shotgun (WGS) entry which is preliminary data.</text>
</comment>
<accession>A0A7X0VRA7</accession>
<reference evidence="1 2" key="1">
    <citation type="submission" date="2020-08" db="EMBL/GenBank/DDBJ databases">
        <title>Clostridia isolated from Swiss meat.</title>
        <authorList>
            <person name="Wambui J."/>
            <person name="Stevens M.J.A."/>
            <person name="Stephan R."/>
        </authorList>
    </citation>
    <scope>NUCLEOTIDE SEQUENCE [LARGE SCALE GENOMIC DNA]</scope>
    <source>
        <strain evidence="1 2">CM001</strain>
    </source>
</reference>
<dbReference type="RefSeq" id="WP_185164281.1">
    <property type="nucleotide sequence ID" value="NZ_JACKWY010000004.1"/>
</dbReference>
<dbReference type="EMBL" id="JACKWY010000004">
    <property type="protein sequence ID" value="MBB6714798.1"/>
    <property type="molecule type" value="Genomic_DNA"/>
</dbReference>
<gene>
    <name evidence="1" type="ORF">H7E68_08645</name>
</gene>
<sequence length="48" mass="5324">MENTTTSGGCSDCQGQVLANGDVVEQMIIIDEQPWLEKLQMNGYIHII</sequence>
<dbReference type="AlphaFoldDB" id="A0A7X0VRA7"/>
<name>A0A7X0VRA7_9CLOT</name>
<evidence type="ECO:0000313" key="1">
    <source>
        <dbReference type="EMBL" id="MBB6714798.1"/>
    </source>
</evidence>
<protein>
    <submittedName>
        <fullName evidence="1">Uncharacterized protein</fullName>
    </submittedName>
</protein>
<organism evidence="1 2">
    <name type="scientific">Clostridium gasigenes</name>
    <dbReference type="NCBI Taxonomy" id="94869"/>
    <lineage>
        <taxon>Bacteria</taxon>
        <taxon>Bacillati</taxon>
        <taxon>Bacillota</taxon>
        <taxon>Clostridia</taxon>
        <taxon>Eubacteriales</taxon>
        <taxon>Clostridiaceae</taxon>
        <taxon>Clostridium</taxon>
    </lineage>
</organism>
<evidence type="ECO:0000313" key="2">
    <source>
        <dbReference type="Proteomes" id="UP000585258"/>
    </source>
</evidence>
<proteinExistence type="predicted"/>
<dbReference type="Proteomes" id="UP000585258">
    <property type="component" value="Unassembled WGS sequence"/>
</dbReference>